<proteinExistence type="predicted"/>
<protein>
    <recommendedName>
        <fullName evidence="4">Invertebrate defensins family profile domain-containing protein</fullName>
    </recommendedName>
</protein>
<feature type="signal peptide" evidence="1">
    <location>
        <begin position="1"/>
        <end position="23"/>
    </location>
</feature>
<reference evidence="3" key="1">
    <citation type="submission" date="2013-09" db="EMBL/GenBank/DDBJ databases">
        <title>The Genome Sequence of Anopheles culicifacies species A.</title>
        <authorList>
            <consortium name="The Broad Institute Genomics Platform"/>
            <person name="Neafsey D.E."/>
            <person name="Besansky N."/>
            <person name="Howell P."/>
            <person name="Walton C."/>
            <person name="Young S.K."/>
            <person name="Zeng Q."/>
            <person name="Gargeya S."/>
            <person name="Fitzgerald M."/>
            <person name="Haas B."/>
            <person name="Abouelleil A."/>
            <person name="Allen A.W."/>
            <person name="Alvarado L."/>
            <person name="Arachchi H.M."/>
            <person name="Berlin A.M."/>
            <person name="Chapman S.B."/>
            <person name="Gainer-Dewar J."/>
            <person name="Goldberg J."/>
            <person name="Griggs A."/>
            <person name="Gujja S."/>
            <person name="Hansen M."/>
            <person name="Howarth C."/>
            <person name="Imamovic A."/>
            <person name="Ireland A."/>
            <person name="Larimer J."/>
            <person name="McCowan C."/>
            <person name="Murphy C."/>
            <person name="Pearson M."/>
            <person name="Poon T.W."/>
            <person name="Priest M."/>
            <person name="Roberts A."/>
            <person name="Saif S."/>
            <person name="Shea T."/>
            <person name="Sisk P."/>
            <person name="Sykes S."/>
            <person name="Wortman J."/>
            <person name="Nusbaum C."/>
            <person name="Birren B."/>
        </authorList>
    </citation>
    <scope>NUCLEOTIDE SEQUENCE [LARGE SCALE GENOMIC DNA]</scope>
    <source>
        <strain evidence="3">A-37</strain>
    </source>
</reference>
<dbReference type="AlphaFoldDB" id="A0A2C9GUH4"/>
<keyword evidence="3" id="KW-1185">Reference proteome</keyword>
<evidence type="ECO:0008006" key="4">
    <source>
        <dbReference type="Google" id="ProtNLM"/>
    </source>
</evidence>
<dbReference type="EMBL" id="AXCM01001618">
    <property type="status" value="NOT_ANNOTATED_CDS"/>
    <property type="molecule type" value="Genomic_DNA"/>
</dbReference>
<keyword evidence="1" id="KW-0732">Signal</keyword>
<dbReference type="Proteomes" id="UP000075883">
    <property type="component" value="Unassembled WGS sequence"/>
</dbReference>
<evidence type="ECO:0000313" key="2">
    <source>
        <dbReference type="EnsemblMetazoa" id="ACUA029084-PA"/>
    </source>
</evidence>
<reference evidence="2" key="2">
    <citation type="submission" date="2020-05" db="UniProtKB">
        <authorList>
            <consortium name="EnsemblMetazoa"/>
        </authorList>
    </citation>
    <scope>IDENTIFICATION</scope>
    <source>
        <strain evidence="2">A-37</strain>
    </source>
</reference>
<feature type="chain" id="PRO_5012271183" description="Invertebrate defensins family profile domain-containing protein" evidence="1">
    <location>
        <begin position="24"/>
        <end position="66"/>
    </location>
</feature>
<accession>A0A2C9GUH4</accession>
<organism evidence="2 3">
    <name type="scientific">Anopheles culicifacies</name>
    <dbReference type="NCBI Taxonomy" id="139723"/>
    <lineage>
        <taxon>Eukaryota</taxon>
        <taxon>Metazoa</taxon>
        <taxon>Ecdysozoa</taxon>
        <taxon>Arthropoda</taxon>
        <taxon>Hexapoda</taxon>
        <taxon>Insecta</taxon>
        <taxon>Pterygota</taxon>
        <taxon>Neoptera</taxon>
        <taxon>Endopterygota</taxon>
        <taxon>Diptera</taxon>
        <taxon>Nematocera</taxon>
        <taxon>Culicoidea</taxon>
        <taxon>Culicidae</taxon>
        <taxon>Anophelinae</taxon>
        <taxon>Anopheles</taxon>
        <taxon>culicifacies species complex</taxon>
    </lineage>
</organism>
<evidence type="ECO:0000313" key="3">
    <source>
        <dbReference type="Proteomes" id="UP000075883"/>
    </source>
</evidence>
<dbReference type="EnsemblMetazoa" id="ACUA029084-RA">
    <property type="protein sequence ID" value="ACUA029084-PA"/>
    <property type="gene ID" value="ACUA029084"/>
</dbReference>
<evidence type="ECO:0000256" key="1">
    <source>
        <dbReference type="SAM" id="SignalP"/>
    </source>
</evidence>
<name>A0A2C9GUH4_9DIPT</name>
<sequence>MNLSLPFWLLVALLGLFATVAVGQSPCTLSARVRCNIHCRSHNKLASCANGECLCVEKPTKAPTTA</sequence>
<dbReference type="VEuPathDB" id="VectorBase:ACUA029084"/>